<feature type="transmembrane region" description="Helical" evidence="9">
    <location>
        <begin position="224"/>
        <end position="252"/>
    </location>
</feature>
<accession>A0A6L7GCF8</accession>
<dbReference type="CDD" id="cd06582">
    <property type="entry name" value="TM_PBP1_LivH_like"/>
    <property type="match status" value="1"/>
</dbReference>
<dbReference type="InterPro" id="IPR001851">
    <property type="entry name" value="ABC_transp_permease"/>
</dbReference>
<comment type="caution">
    <text evidence="10">The sequence shown here is derived from an EMBL/GenBank/DDBJ whole genome shotgun (WGS) entry which is preliminary data.</text>
</comment>
<evidence type="ECO:0000313" key="11">
    <source>
        <dbReference type="Proteomes" id="UP000477911"/>
    </source>
</evidence>
<dbReference type="PANTHER" id="PTHR11795:SF445">
    <property type="entry name" value="AMINO ACID ABC TRANSPORTER PERMEASE PROTEIN"/>
    <property type="match status" value="1"/>
</dbReference>
<evidence type="ECO:0000256" key="1">
    <source>
        <dbReference type="ARBA" id="ARBA00004651"/>
    </source>
</evidence>
<protein>
    <submittedName>
        <fullName evidence="10">Branched-chain amino acid ABC transporter permease</fullName>
    </submittedName>
</protein>
<feature type="transmembrane region" description="Helical" evidence="9">
    <location>
        <begin position="37"/>
        <end position="56"/>
    </location>
</feature>
<evidence type="ECO:0000256" key="7">
    <source>
        <dbReference type="ARBA" id="ARBA00023136"/>
    </source>
</evidence>
<dbReference type="InterPro" id="IPR052157">
    <property type="entry name" value="BCAA_transport_permease"/>
</dbReference>
<evidence type="ECO:0000256" key="6">
    <source>
        <dbReference type="ARBA" id="ARBA00022989"/>
    </source>
</evidence>
<dbReference type="Proteomes" id="UP000477911">
    <property type="component" value="Unassembled WGS sequence"/>
</dbReference>
<feature type="transmembrane region" description="Helical" evidence="9">
    <location>
        <begin position="132"/>
        <end position="161"/>
    </location>
</feature>
<evidence type="ECO:0000256" key="2">
    <source>
        <dbReference type="ARBA" id="ARBA00022448"/>
    </source>
</evidence>
<dbReference type="PANTHER" id="PTHR11795">
    <property type="entry name" value="BRANCHED-CHAIN AMINO ACID TRANSPORT SYSTEM PERMEASE PROTEIN LIVH"/>
    <property type="match status" value="1"/>
</dbReference>
<feature type="transmembrane region" description="Helical" evidence="9">
    <location>
        <begin position="190"/>
        <end position="212"/>
    </location>
</feature>
<dbReference type="EMBL" id="WUMU01000039">
    <property type="protein sequence ID" value="MXN20966.1"/>
    <property type="molecule type" value="Genomic_DNA"/>
</dbReference>
<dbReference type="GO" id="GO:0022857">
    <property type="term" value="F:transmembrane transporter activity"/>
    <property type="evidence" value="ECO:0007669"/>
    <property type="project" value="InterPro"/>
</dbReference>
<evidence type="ECO:0000313" key="10">
    <source>
        <dbReference type="EMBL" id="MXN20966.1"/>
    </source>
</evidence>
<gene>
    <name evidence="10" type="ORF">GR170_24340</name>
</gene>
<name>A0A6L7GCF8_9RHOB</name>
<organism evidence="10 11">
    <name type="scientific">Pseudooceanicola albus</name>
    <dbReference type="NCBI Taxonomy" id="2692189"/>
    <lineage>
        <taxon>Bacteria</taxon>
        <taxon>Pseudomonadati</taxon>
        <taxon>Pseudomonadota</taxon>
        <taxon>Alphaproteobacteria</taxon>
        <taxon>Rhodobacterales</taxon>
        <taxon>Paracoccaceae</taxon>
        <taxon>Pseudooceanicola</taxon>
    </lineage>
</organism>
<keyword evidence="3" id="KW-1003">Cell membrane</keyword>
<comment type="similarity">
    <text evidence="8">Belongs to the binding-protein-dependent transport system permease family. LivHM subfamily.</text>
</comment>
<feature type="transmembrane region" description="Helical" evidence="9">
    <location>
        <begin position="264"/>
        <end position="284"/>
    </location>
</feature>
<comment type="subcellular location">
    <subcellularLocation>
        <location evidence="1">Cell membrane</location>
        <topology evidence="1">Multi-pass membrane protein</topology>
    </subcellularLocation>
</comment>
<keyword evidence="7 9" id="KW-0472">Membrane</keyword>
<keyword evidence="4 9" id="KW-0812">Transmembrane</keyword>
<keyword evidence="5" id="KW-0029">Amino-acid transport</keyword>
<feature type="transmembrane region" description="Helical" evidence="9">
    <location>
        <begin position="6"/>
        <end position="30"/>
    </location>
</feature>
<proteinExistence type="inferred from homology"/>
<evidence type="ECO:0000256" key="5">
    <source>
        <dbReference type="ARBA" id="ARBA00022970"/>
    </source>
</evidence>
<keyword evidence="2" id="KW-0813">Transport</keyword>
<keyword evidence="11" id="KW-1185">Reference proteome</keyword>
<evidence type="ECO:0000256" key="8">
    <source>
        <dbReference type="ARBA" id="ARBA00037998"/>
    </source>
</evidence>
<evidence type="ECO:0000256" key="9">
    <source>
        <dbReference type="SAM" id="Phobius"/>
    </source>
</evidence>
<dbReference type="RefSeq" id="WP_160897084.1">
    <property type="nucleotide sequence ID" value="NZ_WUMU01000039.1"/>
</dbReference>
<reference evidence="10 11" key="1">
    <citation type="submission" date="2019-12" db="EMBL/GenBank/DDBJ databases">
        <authorList>
            <person name="Li M."/>
        </authorList>
    </citation>
    <scope>NUCLEOTIDE SEQUENCE [LARGE SCALE GENOMIC DNA]</scope>
    <source>
        <strain evidence="10 11">GBMRC 2024</strain>
    </source>
</reference>
<sequence length="287" mass="30067">MVWVETVLNGIFLGGLYGILGLGLALVFGVMKVINVAHGDFIVLSAFIGVFLSAAVPGVSPLLIILPVVAIAAGLGWAFQSVLMNRVIDSDDMLVPMLLTFGVSFVMRNIMLETFGATPVTLEAGALSRASFQVAGLHLGVLPVLTLAISVVLFGGLNWLITRTEIGRVIRATSDNTAIARLMGVRPGRIYALVMALSLALAAVAGLLLAMRTSFTPSSGIDRILIAFEVVVLGGLGSFWGALLAGIALGVTQLVGFRFDANSGLLYAHLLFLAFLIARPNGLFGSK</sequence>
<dbReference type="AlphaFoldDB" id="A0A6L7GCF8"/>
<dbReference type="GO" id="GO:0006865">
    <property type="term" value="P:amino acid transport"/>
    <property type="evidence" value="ECO:0007669"/>
    <property type="project" value="UniProtKB-KW"/>
</dbReference>
<keyword evidence="6 9" id="KW-1133">Transmembrane helix</keyword>
<feature type="transmembrane region" description="Helical" evidence="9">
    <location>
        <begin position="62"/>
        <end position="82"/>
    </location>
</feature>
<dbReference type="GO" id="GO:0005886">
    <property type="term" value="C:plasma membrane"/>
    <property type="evidence" value="ECO:0007669"/>
    <property type="project" value="UniProtKB-SubCell"/>
</dbReference>
<dbReference type="Pfam" id="PF02653">
    <property type="entry name" value="BPD_transp_2"/>
    <property type="match status" value="1"/>
</dbReference>
<evidence type="ECO:0000256" key="4">
    <source>
        <dbReference type="ARBA" id="ARBA00022692"/>
    </source>
</evidence>
<evidence type="ECO:0000256" key="3">
    <source>
        <dbReference type="ARBA" id="ARBA00022475"/>
    </source>
</evidence>